<keyword evidence="1" id="KW-0812">Transmembrane</keyword>
<keyword evidence="1" id="KW-0472">Membrane</keyword>
<accession>A0A4V3BS41</accession>
<organism evidence="2 3">
    <name type="scientific">Stakelama pacifica</name>
    <dbReference type="NCBI Taxonomy" id="517720"/>
    <lineage>
        <taxon>Bacteria</taxon>
        <taxon>Pseudomonadati</taxon>
        <taxon>Pseudomonadota</taxon>
        <taxon>Alphaproteobacteria</taxon>
        <taxon>Sphingomonadales</taxon>
        <taxon>Sphingomonadaceae</taxon>
        <taxon>Stakelama</taxon>
    </lineage>
</organism>
<feature type="transmembrane region" description="Helical" evidence="1">
    <location>
        <begin position="54"/>
        <end position="79"/>
    </location>
</feature>
<dbReference type="OrthoDB" id="7391705at2"/>
<dbReference type="EMBL" id="SNWD01000023">
    <property type="protein sequence ID" value="TDN77858.1"/>
    <property type="molecule type" value="Genomic_DNA"/>
</dbReference>
<feature type="transmembrane region" description="Helical" evidence="1">
    <location>
        <begin position="28"/>
        <end position="48"/>
    </location>
</feature>
<gene>
    <name evidence="2" type="ORF">EV664_12323</name>
</gene>
<evidence type="ECO:0000256" key="1">
    <source>
        <dbReference type="SAM" id="Phobius"/>
    </source>
</evidence>
<proteinExistence type="predicted"/>
<name>A0A4V3BS41_9SPHN</name>
<evidence type="ECO:0000313" key="3">
    <source>
        <dbReference type="Proteomes" id="UP000295493"/>
    </source>
</evidence>
<dbReference type="AlphaFoldDB" id="A0A4V3BS41"/>
<keyword evidence="3" id="KW-1185">Reference proteome</keyword>
<dbReference type="Proteomes" id="UP000295493">
    <property type="component" value="Unassembled WGS sequence"/>
</dbReference>
<keyword evidence="1" id="KW-1133">Transmembrane helix</keyword>
<comment type="caution">
    <text evidence="2">The sequence shown here is derived from an EMBL/GenBank/DDBJ whole genome shotgun (WGS) entry which is preliminary data.</text>
</comment>
<reference evidence="2 3" key="1">
    <citation type="submission" date="2019-03" db="EMBL/GenBank/DDBJ databases">
        <title>Genomic Encyclopedia of Type Strains, Phase IV (KMG-IV): sequencing the most valuable type-strain genomes for metagenomic binning, comparative biology and taxonomic classification.</title>
        <authorList>
            <person name="Goeker M."/>
        </authorList>
    </citation>
    <scope>NUCLEOTIDE SEQUENCE [LARGE SCALE GENOMIC DNA]</scope>
    <source>
        <strain evidence="2 3">DSM 25059</strain>
    </source>
</reference>
<dbReference type="RefSeq" id="WP_133497166.1">
    <property type="nucleotide sequence ID" value="NZ_BMLU01000024.1"/>
</dbReference>
<protein>
    <submittedName>
        <fullName evidence="2">Uncharacterized protein</fullName>
    </submittedName>
</protein>
<sequence>MDPNEFSPLEDRRYAELAWARYRTILKWMGAFSALVAVGSVLLLWWWLGAMRLHLAIATGLGVGLSIMMAAALMGLVFLSSGSGHDEAVDRFNRDAEEEARRHHGQE</sequence>
<evidence type="ECO:0000313" key="2">
    <source>
        <dbReference type="EMBL" id="TDN77858.1"/>
    </source>
</evidence>